<feature type="binding site" evidence="7">
    <location>
        <begin position="281"/>
        <end position="288"/>
    </location>
    <ligand>
        <name>ATP</name>
        <dbReference type="ChEBI" id="CHEBI:30616"/>
    </ligand>
</feature>
<comment type="domain">
    <text evidence="7">Contains a pseudokinase domain. The protein kinase domain is predicted to be catalytically inactive because some of the residues important for catalytic activity are substituted and it lacks the equivalent of the binding site for a peptide substrate. However, it has retained an ATP-binding site and ATP-binding is required for mRNA degradation, stimulating the activity of the PAN2 nuclease in vitro. The nucleotide-binding site is juxtaposed to the RNase active site of PAN2 in the complex and may actually bind nucleosides of a poly(A) RNA rather than ATP, feeding the poly(A)-tail to the active site of the deadenylase and thus increasing the efficiency with which this distributive enzyme degrades oligo(A) RNAs.</text>
</comment>
<dbReference type="GO" id="GO:0008143">
    <property type="term" value="F:poly(A) binding"/>
    <property type="evidence" value="ECO:0007669"/>
    <property type="project" value="TreeGrafter"/>
</dbReference>
<dbReference type="GO" id="GO:0000289">
    <property type="term" value="P:nuclear-transcribed mRNA poly(A) tail shortening"/>
    <property type="evidence" value="ECO:0007669"/>
    <property type="project" value="UniProtKB-UniRule"/>
</dbReference>
<dbReference type="EMBL" id="KZ454992">
    <property type="protein sequence ID" value="PKI83196.1"/>
    <property type="molecule type" value="Genomic_DNA"/>
</dbReference>
<evidence type="ECO:0000256" key="7">
    <source>
        <dbReference type="HAMAP-Rule" id="MF_03181"/>
    </source>
</evidence>
<comment type="domain">
    <text evidence="7">The N-terminal zinc finger binds to poly(A) RNA.</text>
</comment>
<dbReference type="PANTHER" id="PTHR12272">
    <property type="entry name" value="DEADENYLATION COMPLEX SUBUNIT PAN3"/>
    <property type="match status" value="1"/>
</dbReference>
<dbReference type="Gene3D" id="1.10.510.10">
    <property type="entry name" value="Transferase(Phosphotransferase) domain 1"/>
    <property type="match status" value="1"/>
</dbReference>
<evidence type="ECO:0000256" key="1">
    <source>
        <dbReference type="ARBA" id="ARBA00004496"/>
    </source>
</evidence>
<dbReference type="GO" id="GO:0006397">
    <property type="term" value="P:mRNA processing"/>
    <property type="evidence" value="ECO:0007669"/>
    <property type="project" value="UniProtKB-KW"/>
</dbReference>
<keyword evidence="4 7" id="KW-0547">Nucleotide-binding</keyword>
<feature type="region of interest" description="Knob domain" evidence="7">
    <location>
        <begin position="490"/>
        <end position="582"/>
    </location>
</feature>
<feature type="binding site" evidence="7">
    <location>
        <position position="232"/>
    </location>
    <ligand>
        <name>ATP</name>
        <dbReference type="ChEBI" id="CHEBI:30616"/>
    </ligand>
</feature>
<comment type="caution">
    <text evidence="7">Lacks conserved residue(s) required for the propagation of feature annotation.</text>
</comment>
<comment type="similarity">
    <text evidence="7">Belongs to the protein kinase superfamily. PAN3 family.</text>
</comment>
<dbReference type="Proteomes" id="UP000232875">
    <property type="component" value="Unassembled WGS sequence"/>
</dbReference>
<dbReference type="STRING" id="2020962.A0A2N1J9H9"/>
<accession>A0A2N1J9H9</accession>
<feature type="region of interest" description="Disordered" evidence="8">
    <location>
        <begin position="27"/>
        <end position="47"/>
    </location>
</feature>
<proteinExistence type="inferred from homology"/>
<feature type="domain" description="Pan3 C-terminal knob" evidence="9">
    <location>
        <begin position="443"/>
        <end position="579"/>
    </location>
</feature>
<keyword evidence="6 7" id="KW-0175">Coiled coil</keyword>
<dbReference type="GO" id="GO:0031251">
    <property type="term" value="C:PAN complex"/>
    <property type="evidence" value="ECO:0007669"/>
    <property type="project" value="UniProtKB-UniRule"/>
</dbReference>
<feature type="coiled-coil region" evidence="7">
    <location>
        <begin position="451"/>
        <end position="489"/>
    </location>
</feature>
<evidence type="ECO:0000256" key="2">
    <source>
        <dbReference type="ARBA" id="ARBA00022490"/>
    </source>
</evidence>
<dbReference type="InterPro" id="IPR041332">
    <property type="entry name" value="Pan3_CK"/>
</dbReference>
<dbReference type="GO" id="GO:0005524">
    <property type="term" value="F:ATP binding"/>
    <property type="evidence" value="ECO:0007669"/>
    <property type="project" value="UniProtKB-UniRule"/>
</dbReference>
<evidence type="ECO:0000256" key="5">
    <source>
        <dbReference type="ARBA" id="ARBA00022840"/>
    </source>
</evidence>
<reference evidence="10 11" key="1">
    <citation type="submission" date="2017-10" db="EMBL/GenBank/DDBJ databases">
        <title>A novel species of cold-tolerant Malassezia isolated from bats.</title>
        <authorList>
            <person name="Lorch J.M."/>
            <person name="Palmer J.M."/>
            <person name="Vanderwolf K.J."/>
            <person name="Schmidt K.Z."/>
            <person name="Verant M.L."/>
            <person name="Weller T.J."/>
            <person name="Blehert D.S."/>
        </authorList>
    </citation>
    <scope>NUCLEOTIDE SEQUENCE [LARGE SCALE GENOMIC DNA]</scope>
    <source>
        <strain evidence="10 11">NWHC:44797-103</strain>
    </source>
</reference>
<protein>
    <recommendedName>
        <fullName evidence="7">PAN2-PAN3 deadenylation complex subunit PAN3</fullName>
    </recommendedName>
    <alternativeName>
        <fullName evidence="7">PAB1P-dependent poly(A)-specific ribonuclease</fullName>
    </alternativeName>
    <alternativeName>
        <fullName evidence="7">Poly(A)-nuclease deadenylation complex subunit 3</fullName>
        <shortName evidence="7">PAN deadenylation complex subunit 3</shortName>
    </alternativeName>
</protein>
<name>A0A2N1J9H9_9BASI</name>
<comment type="subunit">
    <text evidence="7">Homodimer. Forms a heterotrimer with a catalytic subunit PAN2 to form the poly(A)-nuclease (PAN) deadenylation complex. Interacts (via PAM-2 motif) with poly(A)-binding protein PAB1 (via PABC domain), conferring substrate specificity of the enzyme complex.</text>
</comment>
<dbReference type="GO" id="GO:0000932">
    <property type="term" value="C:P-body"/>
    <property type="evidence" value="ECO:0007669"/>
    <property type="project" value="TreeGrafter"/>
</dbReference>
<dbReference type="Pfam" id="PF18101">
    <property type="entry name" value="Pan3_CK"/>
    <property type="match status" value="1"/>
</dbReference>
<evidence type="ECO:0000256" key="8">
    <source>
        <dbReference type="SAM" id="MobiDB-lite"/>
    </source>
</evidence>
<organism evidence="10 11">
    <name type="scientific">Malassezia vespertilionis</name>
    <dbReference type="NCBI Taxonomy" id="2020962"/>
    <lineage>
        <taxon>Eukaryota</taxon>
        <taxon>Fungi</taxon>
        <taxon>Dikarya</taxon>
        <taxon>Basidiomycota</taxon>
        <taxon>Ustilaginomycotina</taxon>
        <taxon>Malasseziomycetes</taxon>
        <taxon>Malasseziales</taxon>
        <taxon>Malasseziaceae</taxon>
        <taxon>Malassezia</taxon>
    </lineage>
</organism>
<feature type="binding site" evidence="7">
    <location>
        <begin position="347"/>
        <end position="348"/>
    </location>
    <ligand>
        <name>ATP</name>
        <dbReference type="ChEBI" id="CHEBI:30616"/>
    </ligand>
</feature>
<dbReference type="FunFam" id="1.10.287.3700:FF:000001">
    <property type="entry name" value="PAN2-PAN3 deadenylation complex subunit PAN3"/>
    <property type="match status" value="1"/>
</dbReference>
<dbReference type="SUPFAM" id="SSF56112">
    <property type="entry name" value="Protein kinase-like (PK-like)"/>
    <property type="match status" value="1"/>
</dbReference>
<dbReference type="OrthoDB" id="204958at2759"/>
<dbReference type="PANTHER" id="PTHR12272:SF11">
    <property type="entry name" value="PAN2-PAN3 DEADENYLATION COMPLEX SUBUNIT PAN3"/>
    <property type="match status" value="1"/>
</dbReference>
<evidence type="ECO:0000313" key="11">
    <source>
        <dbReference type="Proteomes" id="UP000232875"/>
    </source>
</evidence>
<keyword evidence="5 7" id="KW-0067">ATP-binding</keyword>
<dbReference type="InterPro" id="IPR030844">
    <property type="entry name" value="PAN3"/>
</dbReference>
<comment type="subcellular location">
    <subcellularLocation>
        <location evidence="1 7">Cytoplasm</location>
    </subcellularLocation>
</comment>
<dbReference type="Gene3D" id="1.10.287.3700">
    <property type="match status" value="1"/>
</dbReference>
<comment type="domain">
    <text evidence="7">The pseudokinase domain, the coiled-coil (CC), and C-terminal knob domain (CK) form a structural unit (PKC) that forms an extensive high-affinity interaction surface for PAN2.</text>
</comment>
<dbReference type="InterPro" id="IPR011009">
    <property type="entry name" value="Kinase-like_dom_sf"/>
</dbReference>
<keyword evidence="2 7" id="KW-0963">Cytoplasm</keyword>
<keyword evidence="3 7" id="KW-0507">mRNA processing</keyword>
<sequence>MDDLDRNRGTSLSNVLSSTNAKLATISFQPRSAPLGPSSAATDPVWEPSMSSRLAEAPVFVPRSASTLPDEPSVLSPPPAALSSAEFDAPIARDEERTQAVRHPLQYHLYAPPFPHVSNFHPAHLAAMTFFMDPALQETLQRKQEALHAAAVPPELGGPEKLPDALHVYHSLVPLEPGDGMLPPGLSNPRFAGPSTTHGLTGASGDPSRVFGYRTATYKATCVLDGKCYLLRRLEGFQLQHDAAIATVERWRKIRHPSIVAVREAFTTRAFGDASIVFVYDYHPLATTLYMEHMTVKPLQPDQRTGRLQPVSMHVPERVVWSYACQLGALLRVVHGAGLAARSIEPSKVLRTAQHRIRLAGCAIFDVVLYQPKPPPDTLLQYQREDFVALGKLLLCVACNSVAAAHTPDASFETLSKRKYSSALETMLARLMQTNAHEPFTADTLIQFLAPYMADEFAGALNLGDLLEASLMRELENGRLVRLLCKLNVLGERHEYEQDAAWSETGDRYVLMLFHDMVFHTVDENGRATPDLSHILTQLNKLDAGIDERIMLTSRDELTCLVVTYAEVKRCMEAAYRALTDA</sequence>
<gene>
    <name evidence="7 10" type="primary">PAN3</name>
    <name evidence="10" type="ORF">MVES_003071</name>
</gene>
<dbReference type="AlphaFoldDB" id="A0A2N1J9H9"/>
<evidence type="ECO:0000256" key="6">
    <source>
        <dbReference type="ARBA" id="ARBA00023054"/>
    </source>
</evidence>
<dbReference type="HAMAP" id="MF_03181">
    <property type="entry name" value="PAN3"/>
    <property type="match status" value="1"/>
</dbReference>
<dbReference type="Gene3D" id="1.20.5.5160">
    <property type="match status" value="1"/>
</dbReference>
<keyword evidence="11" id="KW-1185">Reference proteome</keyword>
<evidence type="ECO:0000256" key="4">
    <source>
        <dbReference type="ARBA" id="ARBA00022741"/>
    </source>
</evidence>
<evidence type="ECO:0000313" key="10">
    <source>
        <dbReference type="EMBL" id="PKI83196.1"/>
    </source>
</evidence>
<evidence type="ECO:0000256" key="3">
    <source>
        <dbReference type="ARBA" id="ARBA00022664"/>
    </source>
</evidence>
<comment type="function">
    <text evidence="7">Regulatory subunit of the poly(A)-nuclease (PAN) deadenylation complex, one of two cytoplasmic mRNA deadenylases involved in mRNA turnover. PAN specifically shortens poly(A) tails of RNA and the activity is stimulated by poly(A)-binding protein PAB1. PAN deadenylation is followed by rapid degradation of the shortened mRNA tails by the CCR4-NOT complex. Deadenylated mRNAs are then degraded by two alternative mechanisms, namely exosome-mediated 3'-5' exonucleolytic degradation, or deadenlyation-dependent mRNA decaping and subsequent 5'-3' exonucleolytic degradation by XRN1. May also be involved in post-transcriptional maturation of mRNA poly(A) tails. PAN3 acts as a positive regulator for PAN activity, recruiting the catalytic subunit PAN2 to mRNA via its interaction with RNA and with PAB1.</text>
</comment>
<evidence type="ECO:0000259" key="9">
    <source>
        <dbReference type="Pfam" id="PF18101"/>
    </source>
</evidence>